<evidence type="ECO:0000259" key="1">
    <source>
        <dbReference type="PROSITE" id="PS50995"/>
    </source>
</evidence>
<feature type="domain" description="HTH marR-type" evidence="1">
    <location>
        <begin position="9"/>
        <end position="142"/>
    </location>
</feature>
<organism evidence="2 3">
    <name type="scientific">Rhizobium setariae</name>
    <dbReference type="NCBI Taxonomy" id="2801340"/>
    <lineage>
        <taxon>Bacteria</taxon>
        <taxon>Pseudomonadati</taxon>
        <taxon>Pseudomonadota</taxon>
        <taxon>Alphaproteobacteria</taxon>
        <taxon>Hyphomicrobiales</taxon>
        <taxon>Rhizobiaceae</taxon>
        <taxon>Rhizobium/Agrobacterium group</taxon>
        <taxon>Rhizobium</taxon>
    </lineage>
</organism>
<comment type="caution">
    <text evidence="2">The sequence shown here is derived from an EMBL/GenBank/DDBJ whole genome shotgun (WGS) entry which is preliminary data.</text>
</comment>
<dbReference type="InterPro" id="IPR036388">
    <property type="entry name" value="WH-like_DNA-bd_sf"/>
</dbReference>
<dbReference type="PROSITE" id="PS50995">
    <property type="entry name" value="HTH_MARR_2"/>
    <property type="match status" value="1"/>
</dbReference>
<dbReference type="InterPro" id="IPR036390">
    <property type="entry name" value="WH_DNA-bd_sf"/>
</dbReference>
<dbReference type="Proteomes" id="UP000633219">
    <property type="component" value="Unassembled WGS sequence"/>
</dbReference>
<sequence length="150" mass="17409">MNAVKSSSRHYVSYRLELLARSVNEPVDRIYREKFGYDIRQLRVLRVIDECPGRSVFVVVQESFLERSLVSRIISLFVRKKLVQRTISPNDARQYLLETTPAGNELVRQADMLGEALNNDFLDVLDSHEIEVFERCLVKLANWRPGKQVA</sequence>
<evidence type="ECO:0000313" key="2">
    <source>
        <dbReference type="EMBL" id="MBL0373358.1"/>
    </source>
</evidence>
<dbReference type="PANTHER" id="PTHR33164:SF43">
    <property type="entry name" value="HTH-TYPE TRANSCRIPTIONAL REPRESSOR YETL"/>
    <property type="match status" value="1"/>
</dbReference>
<dbReference type="Pfam" id="PF12802">
    <property type="entry name" value="MarR_2"/>
    <property type="match status" value="1"/>
</dbReference>
<dbReference type="Gene3D" id="1.10.10.10">
    <property type="entry name" value="Winged helix-like DNA-binding domain superfamily/Winged helix DNA-binding domain"/>
    <property type="match status" value="1"/>
</dbReference>
<dbReference type="RefSeq" id="WP_210341749.1">
    <property type="nucleotide sequence ID" value="NZ_JAEQNC010000008.1"/>
</dbReference>
<keyword evidence="3" id="KW-1185">Reference proteome</keyword>
<dbReference type="GO" id="GO:0003700">
    <property type="term" value="F:DNA-binding transcription factor activity"/>
    <property type="evidence" value="ECO:0007669"/>
    <property type="project" value="InterPro"/>
</dbReference>
<name>A0A937CQ44_9HYPH</name>
<proteinExistence type="predicted"/>
<dbReference type="AlphaFoldDB" id="A0A937CQ44"/>
<dbReference type="PANTHER" id="PTHR33164">
    <property type="entry name" value="TRANSCRIPTIONAL REGULATOR, MARR FAMILY"/>
    <property type="match status" value="1"/>
</dbReference>
<gene>
    <name evidence="2" type="ORF">JJB09_15070</name>
</gene>
<evidence type="ECO:0000313" key="3">
    <source>
        <dbReference type="Proteomes" id="UP000633219"/>
    </source>
</evidence>
<dbReference type="InterPro" id="IPR039422">
    <property type="entry name" value="MarR/SlyA-like"/>
</dbReference>
<reference evidence="2" key="1">
    <citation type="submission" date="2021-01" db="EMBL/GenBank/DDBJ databases">
        <title>Rhizobium sp. strain KVB221 16S ribosomal RNA gene Genome sequencing and assembly.</title>
        <authorList>
            <person name="Kang M."/>
        </authorList>
    </citation>
    <scope>NUCLEOTIDE SEQUENCE</scope>
    <source>
        <strain evidence="2">KVB221</strain>
    </source>
</reference>
<dbReference type="SUPFAM" id="SSF46785">
    <property type="entry name" value="Winged helix' DNA-binding domain"/>
    <property type="match status" value="1"/>
</dbReference>
<accession>A0A937CQ44</accession>
<protein>
    <submittedName>
        <fullName evidence="2">Winged helix-turn-helix transcriptional regulator</fullName>
    </submittedName>
</protein>
<dbReference type="InterPro" id="IPR000835">
    <property type="entry name" value="HTH_MarR-typ"/>
</dbReference>
<dbReference type="GO" id="GO:0006950">
    <property type="term" value="P:response to stress"/>
    <property type="evidence" value="ECO:0007669"/>
    <property type="project" value="TreeGrafter"/>
</dbReference>
<dbReference type="SMART" id="SM00347">
    <property type="entry name" value="HTH_MARR"/>
    <property type="match status" value="1"/>
</dbReference>
<dbReference type="EMBL" id="JAEQNC010000008">
    <property type="protein sequence ID" value="MBL0373358.1"/>
    <property type="molecule type" value="Genomic_DNA"/>
</dbReference>